<keyword evidence="1" id="KW-0175">Coiled coil</keyword>
<dbReference type="GO" id="GO:0005874">
    <property type="term" value="C:microtubule"/>
    <property type="evidence" value="ECO:0007669"/>
    <property type="project" value="TreeGrafter"/>
</dbReference>
<dbReference type="InterPro" id="IPR026081">
    <property type="entry name" value="DISC1"/>
</dbReference>
<feature type="compositionally biased region" description="Acidic residues" evidence="2">
    <location>
        <begin position="585"/>
        <end position="598"/>
    </location>
</feature>
<feature type="coiled-coil region" evidence="1">
    <location>
        <begin position="61"/>
        <end position="134"/>
    </location>
</feature>
<name>A0A7S2XN44_9STRA</name>
<organism evidence="3">
    <name type="scientific">Attheya septentrionalis</name>
    <dbReference type="NCBI Taxonomy" id="420275"/>
    <lineage>
        <taxon>Eukaryota</taxon>
        <taxon>Sar</taxon>
        <taxon>Stramenopiles</taxon>
        <taxon>Ochrophyta</taxon>
        <taxon>Bacillariophyta</taxon>
        <taxon>Coscinodiscophyceae</taxon>
        <taxon>Chaetocerotophycidae</taxon>
        <taxon>Chaetocerotales</taxon>
        <taxon>Attheyaceae</taxon>
        <taxon>Attheya</taxon>
    </lineage>
</organism>
<feature type="region of interest" description="Disordered" evidence="2">
    <location>
        <begin position="577"/>
        <end position="601"/>
    </location>
</feature>
<gene>
    <name evidence="3" type="ORF">ASEP1449_LOCUS8303</name>
</gene>
<evidence type="ECO:0000313" key="3">
    <source>
        <dbReference type="EMBL" id="CAD9816471.1"/>
    </source>
</evidence>
<dbReference type="GO" id="GO:0005815">
    <property type="term" value="C:microtubule organizing center"/>
    <property type="evidence" value="ECO:0007669"/>
    <property type="project" value="TreeGrafter"/>
</dbReference>
<feature type="coiled-coil region" evidence="1">
    <location>
        <begin position="455"/>
        <end position="550"/>
    </location>
</feature>
<dbReference type="EMBL" id="HBHQ01012479">
    <property type="protein sequence ID" value="CAD9816471.1"/>
    <property type="molecule type" value="Transcribed_RNA"/>
</dbReference>
<dbReference type="PANTHER" id="PTHR14332">
    <property type="entry name" value="DISRUPTED IN SCHIZOPHRENIA 1 PROTEIN"/>
    <property type="match status" value="1"/>
</dbReference>
<protein>
    <recommendedName>
        <fullName evidence="4">UVR domain-containing protein</fullName>
    </recommendedName>
</protein>
<sequence length="614" mass="69446">MALSELESQKKSVVLAVCESFSILQTQLESFQIDQSNMERDDGSEAMERFAATSKVLWAENERLNNEVKHVERDESLVTEERNELESSISEQTSEMEQVRDTASTQLNVVNEEIEELKKLLAEKEAVASELTVQVAEQEASIHRVRTKFSRQLNKIYKKEATVNENRNEWETEKSAYDQMKEEHEATVKSHSEALLAHEDMMSRLQHEIDSSQSMEKVIQKEIQFDNSSLDDDTNTNDDVNNEEMAKVQAQVVECEAAVDEANQVLVLATGIISGLKEEIRDIDTQIPSLEEAKKSAAVKRDFRAAGKAAKQIKEMMARKETCEEELEFEAADRLKAAQDSLQEVDQALTKQQAIAHEQEKKHGIGCMARLAKKIKRIEQKRIDSNPENTDDSCITVTSVGMWVLSEEISALKMEGEALGDKFGGWEAIMEQVEDFVEEDTEEEGSQDSIEEEIVVEEEEQMEEEMDERIEEEEETENVVVDAADVEETRQEAVEKFKELSFSLQNAEKDLEDAVAEEDFEKAAELDEILQQVQNKIEALGLSSKDLEALDNVANHDEEMIQPVQDDAPIQDAHVEEEVPTNNTEEIEVDAQEDDTMDDGVVVDVEEATVPIDS</sequence>
<evidence type="ECO:0008006" key="4">
    <source>
        <dbReference type="Google" id="ProtNLM"/>
    </source>
</evidence>
<accession>A0A7S2XN44</accession>
<evidence type="ECO:0000256" key="1">
    <source>
        <dbReference type="SAM" id="Coils"/>
    </source>
</evidence>
<feature type="coiled-coil region" evidence="1">
    <location>
        <begin position="245"/>
        <end position="333"/>
    </location>
</feature>
<evidence type="ECO:0000256" key="2">
    <source>
        <dbReference type="SAM" id="MobiDB-lite"/>
    </source>
</evidence>
<dbReference type="PANTHER" id="PTHR14332:SF3">
    <property type="entry name" value="DISRUPTED IN SCHIZOPHRENIA 1 PROTEIN"/>
    <property type="match status" value="1"/>
</dbReference>
<dbReference type="AlphaFoldDB" id="A0A7S2XN44"/>
<dbReference type="GO" id="GO:0045111">
    <property type="term" value="C:intermediate filament cytoskeleton"/>
    <property type="evidence" value="ECO:0007669"/>
    <property type="project" value="TreeGrafter"/>
</dbReference>
<proteinExistence type="predicted"/>
<reference evidence="3" key="1">
    <citation type="submission" date="2021-01" db="EMBL/GenBank/DDBJ databases">
        <authorList>
            <person name="Corre E."/>
            <person name="Pelletier E."/>
            <person name="Niang G."/>
            <person name="Scheremetjew M."/>
            <person name="Finn R."/>
            <person name="Kale V."/>
            <person name="Holt S."/>
            <person name="Cochrane G."/>
            <person name="Meng A."/>
            <person name="Brown T."/>
            <person name="Cohen L."/>
        </authorList>
    </citation>
    <scope>NUCLEOTIDE SEQUENCE</scope>
    <source>
        <strain evidence="3">CCMP2084</strain>
    </source>
</reference>